<evidence type="ECO:0000313" key="3">
    <source>
        <dbReference type="WBParaSite" id="ACRNAN_scaffold535.g13149.t1"/>
    </source>
</evidence>
<dbReference type="AlphaFoldDB" id="A0A914E4K1"/>
<accession>A0A914E4K1</accession>
<keyword evidence="2" id="KW-1185">Reference proteome</keyword>
<dbReference type="Proteomes" id="UP000887540">
    <property type="component" value="Unplaced"/>
</dbReference>
<organism evidence="2 3">
    <name type="scientific">Acrobeloides nanus</name>
    <dbReference type="NCBI Taxonomy" id="290746"/>
    <lineage>
        <taxon>Eukaryota</taxon>
        <taxon>Metazoa</taxon>
        <taxon>Ecdysozoa</taxon>
        <taxon>Nematoda</taxon>
        <taxon>Chromadorea</taxon>
        <taxon>Rhabditida</taxon>
        <taxon>Tylenchina</taxon>
        <taxon>Cephalobomorpha</taxon>
        <taxon>Cephaloboidea</taxon>
        <taxon>Cephalobidae</taxon>
        <taxon>Acrobeloides</taxon>
    </lineage>
</organism>
<dbReference type="WBParaSite" id="ACRNAN_scaffold535.g13149.t1">
    <property type="protein sequence ID" value="ACRNAN_scaffold535.g13149.t1"/>
    <property type="gene ID" value="ACRNAN_scaffold535.g13149"/>
</dbReference>
<feature type="region of interest" description="Disordered" evidence="1">
    <location>
        <begin position="117"/>
        <end position="140"/>
    </location>
</feature>
<evidence type="ECO:0000256" key="1">
    <source>
        <dbReference type="SAM" id="MobiDB-lite"/>
    </source>
</evidence>
<name>A0A914E4K1_9BILA</name>
<sequence length="560" mass="63595">MSIKTNVKIEYIDIDYEPSCSYTNALLSDEFKKCKKETDCGEEVVDGDKLIAQEKFNSYKNQNMLDEERKLKKKIRALWKKSEHESEKLIKIRRKMNEQYKSKGVLEAEKLKEKNFNMGQQKEQSRIMRKSKQTEEDQSSTNIRMFTKKQKQITDETKRKCLNSTCKPPFKPEILEEFPFLTFNQKSRVVFCKYCLVFPQTSTDEVQLAAIPIAINNGPISDDDFNSIQDLKIKEYKDILKHQKSEYHALAERRAISFLESMENQTDSNVNMNEVNSQPNASKPNISANQLVSLQIIQNGHLVKTLHIPPAMFSNEPIRIELLNMPNIDPESATIQIVNHQVDTAKNDLIPTYENIITEDPEALIVTEDAGIAPGFSMLDRNSQFSTGMETMIQVSTVEAMSLNNSNVLATMTPWDPMSAEMMTIISSNVLSPEISNIPSNITTMELVSAENFTLLDSSFTVLQDSMPVISTQTETPVLAESINQIPTIVQTAPIQFIVPEDYMLVTLPEDQVSYVPMYENVIDVSSLDVNSNMTGIKPNKTEIKRKPKKSKIPVITISD</sequence>
<evidence type="ECO:0000313" key="2">
    <source>
        <dbReference type="Proteomes" id="UP000887540"/>
    </source>
</evidence>
<reference evidence="3" key="1">
    <citation type="submission" date="2022-11" db="UniProtKB">
        <authorList>
            <consortium name="WormBaseParasite"/>
        </authorList>
    </citation>
    <scope>IDENTIFICATION</scope>
</reference>
<proteinExistence type="predicted"/>
<protein>
    <submittedName>
        <fullName evidence="3">Uncharacterized protein</fullName>
    </submittedName>
</protein>